<sequence>MNRLRKLIFGSALAAVGATCLVSGAPAAHAADTVNTSADPNTRSYALVQTLYAPFLNRHPDTRVETAVVNLGGHKGNSVVARFMSPLTCAGESCMTVVLRYDQPHQIWKEVLSHHTTALAVGGISPMETGQGVREVITSDGISWRWTSLGKYMPEVTSVGQMFPGMRTASATLRNTVLRDYPKYADGDVVMKVSAPRLSDVMQTSFVSIQSPQWCGRTGCPFVLMTGNDEAGYNVLTKGVFAERAVIMNSQNDGVSDFAVQVGNNLAFYRFHKGHYDLVKTTYQSKVSPLP</sequence>
<dbReference type="PATRIC" id="fig|442.7.peg.3441"/>
<name>A0A149QS54_9PROT</name>
<feature type="chain" id="PRO_5007552865" evidence="1">
    <location>
        <begin position="31"/>
        <end position="291"/>
    </location>
</feature>
<evidence type="ECO:0000256" key="1">
    <source>
        <dbReference type="SAM" id="SignalP"/>
    </source>
</evidence>
<feature type="signal peptide" evidence="1">
    <location>
        <begin position="1"/>
        <end position="30"/>
    </location>
</feature>
<gene>
    <name evidence="2" type="ORF">AD929_13120</name>
</gene>
<dbReference type="AlphaFoldDB" id="A0A149QS54"/>
<organism evidence="2 3">
    <name type="scientific">Gluconobacter potus</name>
    <dbReference type="NCBI Taxonomy" id="2724927"/>
    <lineage>
        <taxon>Bacteria</taxon>
        <taxon>Pseudomonadati</taxon>
        <taxon>Pseudomonadota</taxon>
        <taxon>Alphaproteobacteria</taxon>
        <taxon>Acetobacterales</taxon>
        <taxon>Acetobacteraceae</taxon>
        <taxon>Gluconobacter</taxon>
    </lineage>
</organism>
<reference evidence="2 3" key="1">
    <citation type="submission" date="2015-06" db="EMBL/GenBank/DDBJ databases">
        <title>Improved classification and identification of acetic acid bacteria using matrix-assisted laser desorption/ionization time-of-flight mass spectrometry; Gluconobacter nephelii and Gluconobacter uchimurae are later heterotypic synonyms of Gluconobacter japonicus and Gluconobacter oxydans, respectively.</title>
        <authorList>
            <person name="Li L."/>
            <person name="Cleenwerck I."/>
            <person name="De Vuyst L."/>
            <person name="Vandamme P."/>
        </authorList>
    </citation>
    <scope>NUCLEOTIDE SEQUENCE [LARGE SCALE GENOMIC DNA]</scope>
    <source>
        <strain evidence="2 3">LMG 1764</strain>
    </source>
</reference>
<dbReference type="Proteomes" id="UP000075573">
    <property type="component" value="Unassembled WGS sequence"/>
</dbReference>
<protein>
    <submittedName>
        <fullName evidence="2">Uncharacterized protein</fullName>
    </submittedName>
</protein>
<dbReference type="EMBL" id="LHZB01000118">
    <property type="protein sequence ID" value="KXV00142.1"/>
    <property type="molecule type" value="Genomic_DNA"/>
</dbReference>
<proteinExistence type="predicted"/>
<evidence type="ECO:0000313" key="2">
    <source>
        <dbReference type="EMBL" id="KXV00142.1"/>
    </source>
</evidence>
<dbReference type="RefSeq" id="WP_062497435.1">
    <property type="nucleotide sequence ID" value="NZ_LHZB01000118.1"/>
</dbReference>
<accession>A0A149QS54</accession>
<keyword evidence="1" id="KW-0732">Signal</keyword>
<comment type="caution">
    <text evidence="2">The sequence shown here is derived from an EMBL/GenBank/DDBJ whole genome shotgun (WGS) entry which is preliminary data.</text>
</comment>
<evidence type="ECO:0000313" key="3">
    <source>
        <dbReference type="Proteomes" id="UP000075573"/>
    </source>
</evidence>